<evidence type="ECO:0000256" key="5">
    <source>
        <dbReference type="ARBA" id="ARBA00022889"/>
    </source>
</evidence>
<dbReference type="SMART" id="SM00327">
    <property type="entry name" value="VWA"/>
    <property type="match status" value="1"/>
</dbReference>
<dbReference type="PROSITE" id="PS50234">
    <property type="entry name" value="VWFA"/>
    <property type="match status" value="1"/>
</dbReference>
<reference evidence="10" key="1">
    <citation type="submission" date="2022-02" db="EMBL/GenBank/DDBJ databases">
        <title>The genome sequence of Ruegeria sp. 1NDH52C.</title>
        <authorList>
            <person name="Du J."/>
        </authorList>
    </citation>
    <scope>NUCLEOTIDE SEQUENCE</scope>
    <source>
        <strain evidence="10">1NDH52C</strain>
    </source>
</reference>
<dbReference type="PANTHER" id="PTHR24025">
    <property type="entry name" value="DESMOGLEIN FAMILY MEMBER"/>
    <property type="match status" value="1"/>
</dbReference>
<dbReference type="Proteomes" id="UP001165279">
    <property type="component" value="Unassembled WGS sequence"/>
</dbReference>
<dbReference type="InterPro" id="IPR010221">
    <property type="entry name" value="VCBS_dom"/>
</dbReference>
<evidence type="ECO:0000256" key="7">
    <source>
        <dbReference type="ARBA" id="ARBA00023136"/>
    </source>
</evidence>
<dbReference type="Pfam" id="PF17803">
    <property type="entry name" value="Cadherin_4"/>
    <property type="match status" value="1"/>
</dbReference>
<feature type="domain" description="VWFA" evidence="8">
    <location>
        <begin position="573"/>
        <end position="753"/>
    </location>
</feature>
<dbReference type="EMBL" id="JAKOEM010000023">
    <property type="protein sequence ID" value="MCG6560295.1"/>
    <property type="molecule type" value="Genomic_DNA"/>
</dbReference>
<dbReference type="PROSITE" id="PS50268">
    <property type="entry name" value="CADHERIN_2"/>
    <property type="match status" value="1"/>
</dbReference>
<dbReference type="CDD" id="cd00198">
    <property type="entry name" value="vWFA"/>
    <property type="match status" value="1"/>
</dbReference>
<accession>A0ABS9P1C4</accession>
<name>A0ABS9P1C4_9RHOB</name>
<evidence type="ECO:0000259" key="9">
    <source>
        <dbReference type="PROSITE" id="PS50268"/>
    </source>
</evidence>
<dbReference type="InterPro" id="IPR002035">
    <property type="entry name" value="VWF_A"/>
</dbReference>
<keyword evidence="3" id="KW-0677">Repeat</keyword>
<evidence type="ECO:0000256" key="6">
    <source>
        <dbReference type="ARBA" id="ARBA00022989"/>
    </source>
</evidence>
<evidence type="ECO:0000313" key="10">
    <source>
        <dbReference type="EMBL" id="MCG6560295.1"/>
    </source>
</evidence>
<keyword evidence="2" id="KW-0812">Transmembrane</keyword>
<gene>
    <name evidence="10" type="ORF">MB818_18950</name>
</gene>
<proteinExistence type="predicted"/>
<evidence type="ECO:0000259" key="8">
    <source>
        <dbReference type="PROSITE" id="PS50234"/>
    </source>
</evidence>
<evidence type="ECO:0000256" key="1">
    <source>
        <dbReference type="ARBA" id="ARBA00004370"/>
    </source>
</evidence>
<dbReference type="NCBIfam" id="NF012211">
    <property type="entry name" value="tand_rpt_95"/>
    <property type="match status" value="5"/>
</dbReference>
<evidence type="ECO:0000256" key="3">
    <source>
        <dbReference type="ARBA" id="ARBA00022737"/>
    </source>
</evidence>
<evidence type="ECO:0000256" key="2">
    <source>
        <dbReference type="ARBA" id="ARBA00022692"/>
    </source>
</evidence>
<keyword evidence="6" id="KW-1133">Transmembrane helix</keyword>
<dbReference type="Gene3D" id="2.60.40.3440">
    <property type="match status" value="2"/>
</dbReference>
<keyword evidence="11" id="KW-1185">Reference proteome</keyword>
<dbReference type="SUPFAM" id="SSF53300">
    <property type="entry name" value="vWA-like"/>
    <property type="match status" value="1"/>
</dbReference>
<comment type="caution">
    <text evidence="10">The sequence shown here is derived from an EMBL/GenBank/DDBJ whole genome shotgun (WGS) entry which is preliminary data.</text>
</comment>
<sequence>TDTFTYTVSDGNGGADTATVTVTVTGVNDAPVVASTINVQTNSEDDGFAGIVAPDFFQLNNRANDVDDDDDPSTLTYQYSNFSTTAFEVTTGGLQLNIAGNFDHLAVGESTQATATVVATDSHGAQSNEGTLIWTITGVNDDPTLAAGTLLATEGGGAVSLNLATLGDDVDSDDDANSLTYAVTGQPSEGSATVNGTMLTFDPGDDFQDLAVGETQQVSIQVTATDSHNATAVNNVTVTVTGVNDAPVATNFATTVTEDSGANAINVFSNVSDVDGDDLEIVSVSTAGSGTVVVMHNGTPGDTTDDFITYQPSADFNGVESISYTVSDGNGGSDTGTITVTVEAVNDPPVANDDTFNGTEDQPITGSVLTNDTDDGDINPAPLVVSSYTQPGNGTVTVASNGSFTYTPSQNFSGQDSFTYTVVDGVGATDTATVILNLAEANDDPVAKSDFGITDQGEAVTINVVANDEDEEGDTLTVTSVGGASNGTVSFSGGTVTYTPNANFDYGVDSFTYTVSDGNGGTDSSTVTVLVEQDVSTLPTGLPVSITFNPETPGEPPGSFFVNVIPVSSNSINLVIAMDSSGSITLSGWNDMKEAVEGALSELKSQFDNSITDVNVSLISYSSGVQQSATYDLVDQYSSLITALDGLPFQAGNTNWEAAFDASKAFFVAQSDGVNILYFITDGNPVPTNQEWQEALSELNASVSVDIEAFAIGPQVDLGNLNQVDSDGSATTVTSPSALATAFSETPLFNAQLVDFSLELYVDGTDLGEIADEDSDAVSSNGLNYTVTLEDVPGIDDMLGEINVFTATAIFDLDGVVETTSDRIELFAGGVIQAEPEAGASSGSAVAAYVDMSAVSEPGLLPSDDTVPVFDGGSPQGFGKVEETSELEPSVLAGLIEDGNDDLLAALELPGQNSEVGGTVNGADNQTSATTPSGPDVFAGLADIGLFDTLGLDHELAGAAATA</sequence>
<evidence type="ECO:0000256" key="4">
    <source>
        <dbReference type="ARBA" id="ARBA00022837"/>
    </source>
</evidence>
<dbReference type="Gene3D" id="2.60.40.2810">
    <property type="match status" value="1"/>
</dbReference>
<dbReference type="InterPro" id="IPR040853">
    <property type="entry name" value="RapA2_cadherin-like"/>
</dbReference>
<evidence type="ECO:0000313" key="11">
    <source>
        <dbReference type="Proteomes" id="UP001165279"/>
    </source>
</evidence>
<dbReference type="Pfam" id="PF00092">
    <property type="entry name" value="VWA"/>
    <property type="match status" value="1"/>
</dbReference>
<comment type="subcellular location">
    <subcellularLocation>
        <location evidence="1">Membrane</location>
    </subcellularLocation>
</comment>
<dbReference type="RefSeq" id="WP_238906048.1">
    <property type="nucleotide sequence ID" value="NZ_JAKOEM010000023.1"/>
</dbReference>
<keyword evidence="5" id="KW-0130">Cell adhesion</keyword>
<dbReference type="InterPro" id="IPR036465">
    <property type="entry name" value="vWFA_dom_sf"/>
</dbReference>
<feature type="non-terminal residue" evidence="10">
    <location>
        <position position="1"/>
    </location>
</feature>
<dbReference type="PANTHER" id="PTHR24025:SF23">
    <property type="entry name" value="NEURAL-CADHERIN"/>
    <property type="match status" value="1"/>
</dbReference>
<feature type="domain" description="Cadherin" evidence="9">
    <location>
        <begin position="169"/>
        <end position="249"/>
    </location>
</feature>
<dbReference type="InterPro" id="IPR002126">
    <property type="entry name" value="Cadherin-like_dom"/>
</dbReference>
<dbReference type="Gene3D" id="3.40.50.410">
    <property type="entry name" value="von Willebrand factor, type A domain"/>
    <property type="match status" value="1"/>
</dbReference>
<keyword evidence="7" id="KW-0472">Membrane</keyword>
<dbReference type="Pfam" id="PF17963">
    <property type="entry name" value="Big_9"/>
    <property type="match status" value="3"/>
</dbReference>
<organism evidence="10 11">
    <name type="scientific">Ruegeria alba</name>
    <dbReference type="NCBI Taxonomy" id="2916756"/>
    <lineage>
        <taxon>Bacteria</taxon>
        <taxon>Pseudomonadati</taxon>
        <taxon>Pseudomonadota</taxon>
        <taxon>Alphaproteobacteria</taxon>
        <taxon>Rhodobacterales</taxon>
        <taxon>Roseobacteraceae</taxon>
        <taxon>Ruegeria</taxon>
    </lineage>
</organism>
<dbReference type="InterPro" id="IPR050971">
    <property type="entry name" value="Cadherin-domain_protein"/>
</dbReference>
<dbReference type="NCBIfam" id="TIGR01965">
    <property type="entry name" value="VCBS_repeat"/>
    <property type="match status" value="2"/>
</dbReference>
<protein>
    <submittedName>
        <fullName evidence="10">Tandem-95 repeat protein</fullName>
    </submittedName>
</protein>
<keyword evidence="4" id="KW-0106">Calcium</keyword>